<evidence type="ECO:0000256" key="2">
    <source>
        <dbReference type="ARBA" id="ARBA00023315"/>
    </source>
</evidence>
<evidence type="ECO:0000313" key="4">
    <source>
        <dbReference type="EMBL" id="ALJ27570.1"/>
    </source>
</evidence>
<evidence type="ECO:0000313" key="5">
    <source>
        <dbReference type="Proteomes" id="UP000061010"/>
    </source>
</evidence>
<dbReference type="InterPro" id="IPR050832">
    <property type="entry name" value="Bact_Acetyltransf"/>
</dbReference>
<name>A0A0S1AXT7_9GAMM</name>
<dbReference type="SUPFAM" id="SSF55729">
    <property type="entry name" value="Acyl-CoA N-acyltransferases (Nat)"/>
    <property type="match status" value="1"/>
</dbReference>
<dbReference type="PANTHER" id="PTHR43877:SF2">
    <property type="entry name" value="AMINOALKYLPHOSPHONATE N-ACETYLTRANSFERASE-RELATED"/>
    <property type="match status" value="1"/>
</dbReference>
<dbReference type="KEGG" id="sacz:AOT14_11590"/>
<dbReference type="OrthoDB" id="9787920at2"/>
<keyword evidence="5" id="KW-1185">Reference proteome</keyword>
<dbReference type="PROSITE" id="PS51186">
    <property type="entry name" value="GNAT"/>
    <property type="match status" value="1"/>
</dbReference>
<dbReference type="GO" id="GO:0016747">
    <property type="term" value="F:acyltransferase activity, transferring groups other than amino-acyl groups"/>
    <property type="evidence" value="ECO:0007669"/>
    <property type="project" value="InterPro"/>
</dbReference>
<dbReference type="Gene3D" id="3.40.630.30">
    <property type="match status" value="1"/>
</dbReference>
<reference evidence="4 5" key="1">
    <citation type="journal article" date="2015" name="Genome Announc.">
        <title>Complete Genome Sequencing of Stenotrophomonas acidaminiphila ZAC14D2_NAIMI4_2, a Multidrug-Resistant Strain Isolated from Sediments of a Polluted River in Mexico, Uncovers New Antibiotic Resistance Genes and a Novel Class-II Lasso Peptide Biosynthesis Gene Cluster.</title>
        <authorList>
            <person name="Vinuesa P."/>
            <person name="Ochoa-Sanchez L.E."/>
        </authorList>
    </citation>
    <scope>NUCLEOTIDE SEQUENCE [LARGE SCALE GENOMIC DNA]</scope>
    <source>
        <strain evidence="4 5">ZAC14D2_NAIMI4_2</strain>
    </source>
</reference>
<dbReference type="CDD" id="cd04301">
    <property type="entry name" value="NAT_SF"/>
    <property type="match status" value="1"/>
</dbReference>
<dbReference type="Pfam" id="PF00583">
    <property type="entry name" value="Acetyltransf_1"/>
    <property type="match status" value="1"/>
</dbReference>
<dbReference type="InterPro" id="IPR000182">
    <property type="entry name" value="GNAT_dom"/>
</dbReference>
<keyword evidence="2" id="KW-0012">Acyltransferase</keyword>
<dbReference type="AlphaFoldDB" id="A0A0S1AXT7"/>
<organism evidence="4 5">
    <name type="scientific">Stenotrophomonas acidaminiphila</name>
    <dbReference type="NCBI Taxonomy" id="128780"/>
    <lineage>
        <taxon>Bacteria</taxon>
        <taxon>Pseudomonadati</taxon>
        <taxon>Pseudomonadota</taxon>
        <taxon>Gammaproteobacteria</taxon>
        <taxon>Lysobacterales</taxon>
        <taxon>Lysobacteraceae</taxon>
        <taxon>Stenotrophomonas</taxon>
    </lineage>
</organism>
<dbReference type="PATRIC" id="fig|128780.6.peg.1158"/>
<evidence type="ECO:0000259" key="3">
    <source>
        <dbReference type="PROSITE" id="PS51186"/>
    </source>
</evidence>
<evidence type="ECO:0000256" key="1">
    <source>
        <dbReference type="ARBA" id="ARBA00022679"/>
    </source>
</evidence>
<dbReference type="Proteomes" id="UP000061010">
    <property type="component" value="Chromosome"/>
</dbReference>
<dbReference type="EMBL" id="CP012900">
    <property type="protein sequence ID" value="ALJ27570.1"/>
    <property type="molecule type" value="Genomic_DNA"/>
</dbReference>
<accession>A0A0S1AXT7</accession>
<keyword evidence="1 4" id="KW-0808">Transferase</keyword>
<sequence>MANQEGIALAPAEPEDVEQLCTSLQRFNRPFVGEAQESEVRIVARDAQGALLGGILADVALGWLEIHVLWVEPGLRSTGLGSALLEACERRARELGAHSARLDTFDWQAEPFYACHGYAVFARLGDYPPGHERVFMSKRLV</sequence>
<proteinExistence type="predicted"/>
<dbReference type="PANTHER" id="PTHR43877">
    <property type="entry name" value="AMINOALKYLPHOSPHONATE N-ACETYLTRANSFERASE-RELATED-RELATED"/>
    <property type="match status" value="1"/>
</dbReference>
<gene>
    <name evidence="4" type="ORF">AOT14_11590</name>
</gene>
<protein>
    <submittedName>
        <fullName evidence="4">GCN5 family acetyltransferase</fullName>
    </submittedName>
</protein>
<dbReference type="InterPro" id="IPR016181">
    <property type="entry name" value="Acyl_CoA_acyltransferase"/>
</dbReference>
<feature type="domain" description="N-acetyltransferase" evidence="3">
    <location>
        <begin position="7"/>
        <end position="141"/>
    </location>
</feature>